<dbReference type="GO" id="GO:0006955">
    <property type="term" value="P:immune response"/>
    <property type="evidence" value="ECO:0007669"/>
    <property type="project" value="InterPro"/>
</dbReference>
<dbReference type="Bgee" id="ENSAMXG00000042128">
    <property type="expression patterns" value="Expressed in zone of skin and 13 other cell types or tissues"/>
</dbReference>
<reference evidence="4" key="3">
    <citation type="submission" date="2025-08" db="UniProtKB">
        <authorList>
            <consortium name="Ensembl"/>
        </authorList>
    </citation>
    <scope>IDENTIFICATION</scope>
</reference>
<feature type="domain" description="Chemokine interleukin-8-like" evidence="3">
    <location>
        <begin position="34"/>
        <end position="90"/>
    </location>
</feature>
<dbReference type="InterPro" id="IPR039809">
    <property type="entry name" value="Chemokine_b/g/d"/>
</dbReference>
<dbReference type="GeneTree" id="ENSGT00940000182290"/>
<evidence type="ECO:0000256" key="1">
    <source>
        <dbReference type="ARBA" id="ARBA00022514"/>
    </source>
</evidence>
<feature type="chain" id="PRO_5045782142" description="Chemokine interleukin-8-like domain-containing protein" evidence="2">
    <location>
        <begin position="25"/>
        <end position="114"/>
    </location>
</feature>
<dbReference type="InterPro" id="IPR036048">
    <property type="entry name" value="Interleukin_8-like_sf"/>
</dbReference>
<dbReference type="AlphaFoldDB" id="A0A3B1JQX3"/>
<keyword evidence="2" id="KW-0732">Signal</keyword>
<dbReference type="PANTHER" id="PTHR12015:SF177">
    <property type="entry name" value="CHEMOKINE INTERLEUKIN-8-LIKE DOMAIN-CONTAINING PROTEIN"/>
    <property type="match status" value="1"/>
</dbReference>
<dbReference type="CDD" id="cd00272">
    <property type="entry name" value="Chemokine_CC"/>
    <property type="match status" value="1"/>
</dbReference>
<dbReference type="SMART" id="SM00199">
    <property type="entry name" value="SCY"/>
    <property type="match status" value="1"/>
</dbReference>
<dbReference type="SUPFAM" id="SSF54117">
    <property type="entry name" value="Interleukin 8-like chemokines"/>
    <property type="match status" value="1"/>
</dbReference>
<dbReference type="GO" id="GO:0008009">
    <property type="term" value="F:chemokine activity"/>
    <property type="evidence" value="ECO:0007669"/>
    <property type="project" value="InterPro"/>
</dbReference>
<dbReference type="Proteomes" id="UP000018467">
    <property type="component" value="Unassembled WGS sequence"/>
</dbReference>
<accession>A0A3B1JQX3</accession>
<sequence length="114" mass="12518">MRVSHVSILFLCSMAFFLLLGTEGSNSMKVCCEELQTFKSSAKIPLGCIKSYTRTSGNCAIKAVVFHTVNGKQVCVDAMADWVKKRMEGVDAGRKLINNQNCLNNLKARQAKAV</sequence>
<protein>
    <recommendedName>
        <fullName evidence="3">Chemokine interleukin-8-like domain-containing protein</fullName>
    </recommendedName>
</protein>
<keyword evidence="1" id="KW-0202">Cytokine</keyword>
<evidence type="ECO:0000256" key="2">
    <source>
        <dbReference type="SAM" id="SignalP"/>
    </source>
</evidence>
<dbReference type="InParanoid" id="A0A3B1JQX3"/>
<evidence type="ECO:0000313" key="4">
    <source>
        <dbReference type="Ensembl" id="ENSAMXP00000044797.1"/>
    </source>
</evidence>
<dbReference type="GO" id="GO:0005615">
    <property type="term" value="C:extracellular space"/>
    <property type="evidence" value="ECO:0007669"/>
    <property type="project" value="UniProtKB-KW"/>
</dbReference>
<evidence type="ECO:0000259" key="3">
    <source>
        <dbReference type="SMART" id="SM00199"/>
    </source>
</evidence>
<keyword evidence="5" id="KW-1185">Reference proteome</keyword>
<organism evidence="4 5">
    <name type="scientific">Astyanax mexicanus</name>
    <name type="common">Blind cave fish</name>
    <name type="synonym">Astyanax fasciatus mexicanus</name>
    <dbReference type="NCBI Taxonomy" id="7994"/>
    <lineage>
        <taxon>Eukaryota</taxon>
        <taxon>Metazoa</taxon>
        <taxon>Chordata</taxon>
        <taxon>Craniata</taxon>
        <taxon>Vertebrata</taxon>
        <taxon>Euteleostomi</taxon>
        <taxon>Actinopterygii</taxon>
        <taxon>Neopterygii</taxon>
        <taxon>Teleostei</taxon>
        <taxon>Ostariophysi</taxon>
        <taxon>Characiformes</taxon>
        <taxon>Characoidei</taxon>
        <taxon>Acestrorhamphidae</taxon>
        <taxon>Acestrorhamphinae</taxon>
        <taxon>Astyanax</taxon>
    </lineage>
</organism>
<dbReference type="Gene3D" id="2.40.50.40">
    <property type="match status" value="1"/>
</dbReference>
<evidence type="ECO:0000313" key="5">
    <source>
        <dbReference type="Proteomes" id="UP000018467"/>
    </source>
</evidence>
<dbReference type="InterPro" id="IPR001811">
    <property type="entry name" value="Chemokine_IL8-like_dom"/>
</dbReference>
<reference evidence="5" key="2">
    <citation type="journal article" date="2014" name="Nat. Commun.">
        <title>The cavefish genome reveals candidate genes for eye loss.</title>
        <authorList>
            <person name="McGaugh S.E."/>
            <person name="Gross J.B."/>
            <person name="Aken B."/>
            <person name="Blin M."/>
            <person name="Borowsky R."/>
            <person name="Chalopin D."/>
            <person name="Hinaux H."/>
            <person name="Jeffery W.R."/>
            <person name="Keene A."/>
            <person name="Ma L."/>
            <person name="Minx P."/>
            <person name="Murphy D."/>
            <person name="O'Quin K.E."/>
            <person name="Retaux S."/>
            <person name="Rohner N."/>
            <person name="Searle S.M."/>
            <person name="Stahl B.A."/>
            <person name="Tabin C."/>
            <person name="Volff J.N."/>
            <person name="Yoshizawa M."/>
            <person name="Warren W.C."/>
        </authorList>
    </citation>
    <scope>NUCLEOTIDE SEQUENCE [LARGE SCALE GENOMIC DNA]</scope>
    <source>
        <strain evidence="5">female</strain>
    </source>
</reference>
<proteinExistence type="predicted"/>
<dbReference type="PANTHER" id="PTHR12015">
    <property type="entry name" value="SMALL INDUCIBLE CYTOKINE A"/>
    <property type="match status" value="1"/>
</dbReference>
<name>A0A3B1JQX3_ASTMX</name>
<dbReference type="STRING" id="7994.ENSAMXP00000044797"/>
<dbReference type="Pfam" id="PF00048">
    <property type="entry name" value="IL8"/>
    <property type="match status" value="1"/>
</dbReference>
<feature type="signal peptide" evidence="2">
    <location>
        <begin position="1"/>
        <end position="24"/>
    </location>
</feature>
<dbReference type="Ensembl" id="ENSAMXT00000030341.1">
    <property type="protein sequence ID" value="ENSAMXP00000044797.1"/>
    <property type="gene ID" value="ENSAMXG00000042128.1"/>
</dbReference>
<reference evidence="5" key="1">
    <citation type="submission" date="2013-03" db="EMBL/GenBank/DDBJ databases">
        <authorList>
            <person name="Jeffery W."/>
            <person name="Warren W."/>
            <person name="Wilson R.K."/>
        </authorList>
    </citation>
    <scope>NUCLEOTIDE SEQUENCE</scope>
    <source>
        <strain evidence="5">female</strain>
    </source>
</reference>
<reference evidence="4" key="4">
    <citation type="submission" date="2025-09" db="UniProtKB">
        <authorList>
            <consortium name="Ensembl"/>
        </authorList>
    </citation>
    <scope>IDENTIFICATION</scope>
</reference>